<name>A0A913ZWW1_PATMI</name>
<dbReference type="InterPro" id="IPR009057">
    <property type="entry name" value="Homeodomain-like_sf"/>
</dbReference>
<dbReference type="SMART" id="SM00389">
    <property type="entry name" value="HOX"/>
    <property type="match status" value="1"/>
</dbReference>
<dbReference type="FunFam" id="1.10.10.60:FF:000291">
    <property type="entry name" value="ALX homeobox protein 1"/>
    <property type="match status" value="1"/>
</dbReference>
<evidence type="ECO:0000259" key="8">
    <source>
        <dbReference type="PROSITE" id="PS50803"/>
    </source>
</evidence>
<dbReference type="GO" id="GO:0005634">
    <property type="term" value="C:nucleus"/>
    <property type="evidence" value="ECO:0007669"/>
    <property type="project" value="UniProtKB-SubCell"/>
</dbReference>
<dbReference type="InterPro" id="IPR050649">
    <property type="entry name" value="Paired_Homeobox_TFs"/>
</dbReference>
<dbReference type="GO" id="GO:0000981">
    <property type="term" value="F:DNA-binding transcription factor activity, RNA polymerase II-specific"/>
    <property type="evidence" value="ECO:0007669"/>
    <property type="project" value="InterPro"/>
</dbReference>
<dbReference type="PROSITE" id="PS50071">
    <property type="entry name" value="HOMEOBOX_2"/>
    <property type="match status" value="1"/>
</dbReference>
<dbReference type="CDD" id="cd00086">
    <property type="entry name" value="homeodomain"/>
    <property type="match status" value="1"/>
</dbReference>
<evidence type="ECO:0000256" key="3">
    <source>
        <dbReference type="ARBA" id="ARBA00023155"/>
    </source>
</evidence>
<dbReference type="Gene3D" id="1.10.10.60">
    <property type="entry name" value="Homeodomain-like"/>
    <property type="match status" value="1"/>
</dbReference>
<dbReference type="PROSITE" id="PS00027">
    <property type="entry name" value="HOMEOBOX_1"/>
    <property type="match status" value="1"/>
</dbReference>
<evidence type="ECO:0000313" key="9">
    <source>
        <dbReference type="EnsemblMetazoa" id="XP_038056143.1"/>
    </source>
</evidence>
<evidence type="ECO:0000256" key="4">
    <source>
        <dbReference type="ARBA" id="ARBA00023242"/>
    </source>
</evidence>
<reference evidence="9" key="1">
    <citation type="submission" date="2022-11" db="UniProtKB">
        <authorList>
            <consortium name="EnsemblMetazoa"/>
        </authorList>
    </citation>
    <scope>IDENTIFICATION</scope>
</reference>
<dbReference type="InterPro" id="IPR001356">
    <property type="entry name" value="HD"/>
</dbReference>
<organism evidence="9 10">
    <name type="scientific">Patiria miniata</name>
    <name type="common">Bat star</name>
    <name type="synonym">Asterina miniata</name>
    <dbReference type="NCBI Taxonomy" id="46514"/>
    <lineage>
        <taxon>Eukaryota</taxon>
        <taxon>Metazoa</taxon>
        <taxon>Echinodermata</taxon>
        <taxon>Eleutherozoa</taxon>
        <taxon>Asterozoa</taxon>
        <taxon>Asteroidea</taxon>
        <taxon>Valvatacea</taxon>
        <taxon>Valvatida</taxon>
        <taxon>Asterinidae</taxon>
        <taxon>Patiria</taxon>
    </lineage>
</organism>
<dbReference type="PROSITE" id="PS50803">
    <property type="entry name" value="OAR"/>
    <property type="match status" value="1"/>
</dbReference>
<proteinExistence type="predicted"/>
<dbReference type="InterPro" id="IPR003654">
    <property type="entry name" value="OAR_dom"/>
</dbReference>
<protein>
    <submittedName>
        <fullName evidence="9">Uncharacterized protein</fullName>
    </submittedName>
</protein>
<feature type="domain" description="OAR" evidence="8">
    <location>
        <begin position="322"/>
        <end position="335"/>
    </location>
</feature>
<keyword evidence="10" id="KW-1185">Reference proteome</keyword>
<evidence type="ECO:0000259" key="7">
    <source>
        <dbReference type="PROSITE" id="PS50071"/>
    </source>
</evidence>
<dbReference type="PANTHER" id="PTHR24329:SF543">
    <property type="entry name" value="FI01017P-RELATED"/>
    <property type="match status" value="1"/>
</dbReference>
<evidence type="ECO:0000256" key="2">
    <source>
        <dbReference type="ARBA" id="ARBA00023125"/>
    </source>
</evidence>
<dbReference type="AlphaFoldDB" id="A0A913ZWW1"/>
<dbReference type="EnsemblMetazoa" id="XM_038200215.1">
    <property type="protein sequence ID" value="XP_038056143.1"/>
    <property type="gene ID" value="LOC119728142"/>
</dbReference>
<evidence type="ECO:0000256" key="5">
    <source>
        <dbReference type="PROSITE-ProRule" id="PRU00108"/>
    </source>
</evidence>
<keyword evidence="4 5" id="KW-0539">Nucleus</keyword>
<dbReference type="RefSeq" id="XP_038056143.1">
    <property type="nucleotide sequence ID" value="XM_038200215.1"/>
</dbReference>
<dbReference type="PANTHER" id="PTHR24329">
    <property type="entry name" value="HOMEOBOX PROTEIN ARISTALESS"/>
    <property type="match status" value="1"/>
</dbReference>
<feature type="DNA-binding region" description="Homeobox" evidence="5">
    <location>
        <begin position="127"/>
        <end position="186"/>
    </location>
</feature>
<evidence type="ECO:0000256" key="1">
    <source>
        <dbReference type="ARBA" id="ARBA00004123"/>
    </source>
</evidence>
<evidence type="ECO:0000313" key="10">
    <source>
        <dbReference type="Proteomes" id="UP000887568"/>
    </source>
</evidence>
<dbReference type="Proteomes" id="UP000887568">
    <property type="component" value="Unplaced"/>
</dbReference>
<keyword evidence="3 5" id="KW-0371">Homeobox</keyword>
<keyword evidence="2 5" id="KW-0238">DNA-binding</keyword>
<dbReference type="SUPFAM" id="SSF46689">
    <property type="entry name" value="Homeodomain-like"/>
    <property type="match status" value="1"/>
</dbReference>
<dbReference type="Pfam" id="PF00046">
    <property type="entry name" value="Homeodomain"/>
    <property type="match status" value="1"/>
</dbReference>
<dbReference type="OMA" id="SSTHGMM"/>
<sequence length="350" mass="37586">MPKTVDSPSSASPASPASFHASEALLPAGSSPLLAPSHHQHQSAAAAAAVFGLLPPSSVSKSLPVSVVTPSDAFGYGSDSTDDMRIHQTKTRITGSSTHGMMTPSTITSALGEELLMDELMYNRRRQRRNRTTFTPQQLSELETLFSKTHYPDVFVREDLAMRINLTEARVQVWFQNRRAKWRKMARQRLGIDPWRTRQITGTYPGAAANVSFTGNPWLAAAAAAAGAVRPPAITPSSAGFLYNETMARAAHNSLRESMIAVAALREGAGIPHLHTGLPLPACGCHMTSMTSKETKEDVLGAPNGDLQGTFSSCSDDSVSSSSVAALRLKAKEHADLVHRESSAKNRENV</sequence>
<dbReference type="Pfam" id="PF03826">
    <property type="entry name" value="OAR"/>
    <property type="match status" value="1"/>
</dbReference>
<feature type="domain" description="Homeobox" evidence="7">
    <location>
        <begin position="125"/>
        <end position="185"/>
    </location>
</feature>
<dbReference type="GeneID" id="119728142"/>
<evidence type="ECO:0000256" key="6">
    <source>
        <dbReference type="RuleBase" id="RU000682"/>
    </source>
</evidence>
<dbReference type="InterPro" id="IPR017970">
    <property type="entry name" value="Homeobox_CS"/>
</dbReference>
<dbReference type="OrthoDB" id="6159439at2759"/>
<accession>A0A913ZWW1</accession>
<dbReference type="GO" id="GO:0000977">
    <property type="term" value="F:RNA polymerase II transcription regulatory region sequence-specific DNA binding"/>
    <property type="evidence" value="ECO:0007669"/>
    <property type="project" value="TreeGrafter"/>
</dbReference>
<comment type="subcellular location">
    <subcellularLocation>
        <location evidence="1 5 6">Nucleus</location>
    </subcellularLocation>
</comment>